<keyword evidence="2" id="KW-1185">Reference proteome</keyword>
<dbReference type="RefSeq" id="WP_379526094.1">
    <property type="nucleotide sequence ID" value="NZ_JBHSBI010000001.1"/>
</dbReference>
<accession>A0ABV8FW09</accession>
<name>A0ABV8FW09_9ACTN</name>
<dbReference type="EMBL" id="JBHSBI010000001">
    <property type="protein sequence ID" value="MFC4005927.1"/>
    <property type="molecule type" value="Genomic_DNA"/>
</dbReference>
<sequence>MFEHDDYHGIHAAPGTPQSTLIDWYPSISRAQQVRVRASTCNCSQLVYEYCATGGLSFIRRHDRSTSHTVITETEGMINRHAESLWLRILGGDAK</sequence>
<evidence type="ECO:0000313" key="1">
    <source>
        <dbReference type="EMBL" id="MFC4005927.1"/>
    </source>
</evidence>
<evidence type="ECO:0000313" key="2">
    <source>
        <dbReference type="Proteomes" id="UP001595851"/>
    </source>
</evidence>
<protein>
    <submittedName>
        <fullName evidence="1">Uncharacterized protein</fullName>
    </submittedName>
</protein>
<proteinExistence type="predicted"/>
<reference evidence="2" key="1">
    <citation type="journal article" date="2019" name="Int. J. Syst. Evol. Microbiol.">
        <title>The Global Catalogue of Microorganisms (GCM) 10K type strain sequencing project: providing services to taxonomists for standard genome sequencing and annotation.</title>
        <authorList>
            <consortium name="The Broad Institute Genomics Platform"/>
            <consortium name="The Broad Institute Genome Sequencing Center for Infectious Disease"/>
            <person name="Wu L."/>
            <person name="Ma J."/>
        </authorList>
    </citation>
    <scope>NUCLEOTIDE SEQUENCE [LARGE SCALE GENOMIC DNA]</scope>
    <source>
        <strain evidence="2">TBRC 1276</strain>
    </source>
</reference>
<comment type="caution">
    <text evidence="1">The sequence shown here is derived from an EMBL/GenBank/DDBJ whole genome shotgun (WGS) entry which is preliminary data.</text>
</comment>
<dbReference type="Proteomes" id="UP001595851">
    <property type="component" value="Unassembled WGS sequence"/>
</dbReference>
<gene>
    <name evidence="1" type="ORF">ACFOY2_01745</name>
</gene>
<organism evidence="1 2">
    <name type="scientific">Nonomuraea purpurea</name>
    <dbReference type="NCBI Taxonomy" id="1849276"/>
    <lineage>
        <taxon>Bacteria</taxon>
        <taxon>Bacillati</taxon>
        <taxon>Actinomycetota</taxon>
        <taxon>Actinomycetes</taxon>
        <taxon>Streptosporangiales</taxon>
        <taxon>Streptosporangiaceae</taxon>
        <taxon>Nonomuraea</taxon>
    </lineage>
</organism>